<protein>
    <submittedName>
        <fullName evidence="1">Uncharacterized protein</fullName>
    </submittedName>
</protein>
<dbReference type="EMBL" id="BARU01013161">
    <property type="protein sequence ID" value="GAH33648.1"/>
    <property type="molecule type" value="Genomic_DNA"/>
</dbReference>
<reference evidence="1" key="1">
    <citation type="journal article" date="2014" name="Front. Microbiol.">
        <title>High frequency of phylogenetically diverse reductive dehalogenase-homologous genes in deep subseafloor sedimentary metagenomes.</title>
        <authorList>
            <person name="Kawai M."/>
            <person name="Futagami T."/>
            <person name="Toyoda A."/>
            <person name="Takaki Y."/>
            <person name="Nishi S."/>
            <person name="Hori S."/>
            <person name="Arai W."/>
            <person name="Tsubouchi T."/>
            <person name="Morono Y."/>
            <person name="Uchiyama I."/>
            <person name="Ito T."/>
            <person name="Fujiyama A."/>
            <person name="Inagaki F."/>
            <person name="Takami H."/>
        </authorList>
    </citation>
    <scope>NUCLEOTIDE SEQUENCE</scope>
    <source>
        <strain evidence="1">Expedition CK06-06</strain>
    </source>
</reference>
<accession>X1GKW7</accession>
<name>X1GKW7_9ZZZZ</name>
<comment type="caution">
    <text evidence="1">The sequence shown here is derived from an EMBL/GenBank/DDBJ whole genome shotgun (WGS) entry which is preliminary data.</text>
</comment>
<evidence type="ECO:0000313" key="1">
    <source>
        <dbReference type="EMBL" id="GAH33648.1"/>
    </source>
</evidence>
<dbReference type="AlphaFoldDB" id="X1GKW7"/>
<proteinExistence type="predicted"/>
<feature type="non-terminal residue" evidence="1">
    <location>
        <position position="1"/>
    </location>
</feature>
<gene>
    <name evidence="1" type="ORF">S03H2_23923</name>
</gene>
<organism evidence="1">
    <name type="scientific">marine sediment metagenome</name>
    <dbReference type="NCBI Taxonomy" id="412755"/>
    <lineage>
        <taxon>unclassified sequences</taxon>
        <taxon>metagenomes</taxon>
        <taxon>ecological metagenomes</taxon>
    </lineage>
</organism>
<sequence length="50" mass="5190">ASGGTAALAARMIDQVGVHYLHCRIVNDVTDGTLSEFAVTIKVADMGENA</sequence>